<dbReference type="EMBL" id="CP107020">
    <property type="protein sequence ID" value="UYG18011.1"/>
    <property type="molecule type" value="Genomic_DNA"/>
</dbReference>
<dbReference type="Gene3D" id="3.40.630.30">
    <property type="match status" value="1"/>
</dbReference>
<reference evidence="4" key="1">
    <citation type="submission" date="2022-10" db="EMBL/GenBank/DDBJ databases">
        <title>Whole-Genome Sequencing of Brachybacterium huguangmaarense BRM-3, Isolated from Betula schmidtii.</title>
        <authorList>
            <person name="Haam D."/>
        </authorList>
    </citation>
    <scope>NUCLEOTIDE SEQUENCE</scope>
    <source>
        <strain evidence="4">BRM-3</strain>
    </source>
</reference>
<dbReference type="InterPro" id="IPR050832">
    <property type="entry name" value="Bact_Acetyltransf"/>
</dbReference>
<keyword evidence="1" id="KW-0808">Transferase</keyword>
<evidence type="ECO:0000256" key="1">
    <source>
        <dbReference type="ARBA" id="ARBA00022679"/>
    </source>
</evidence>
<protein>
    <submittedName>
        <fullName evidence="4">GNAT family N-acetyltransferase</fullName>
    </submittedName>
</protein>
<gene>
    <name evidence="4" type="ORF">BRM3_06240</name>
</gene>
<keyword evidence="2" id="KW-0012">Acyltransferase</keyword>
<dbReference type="InterPro" id="IPR016181">
    <property type="entry name" value="Acyl_CoA_acyltransferase"/>
</dbReference>
<feature type="domain" description="N-acetyltransferase" evidence="3">
    <location>
        <begin position="7"/>
        <end position="165"/>
    </location>
</feature>
<evidence type="ECO:0000256" key="2">
    <source>
        <dbReference type="ARBA" id="ARBA00023315"/>
    </source>
</evidence>
<dbReference type="Pfam" id="PF13302">
    <property type="entry name" value="Acetyltransf_3"/>
    <property type="match status" value="1"/>
</dbReference>
<dbReference type="RefSeq" id="WP_263595217.1">
    <property type="nucleotide sequence ID" value="NZ_CP107020.1"/>
</dbReference>
<evidence type="ECO:0000313" key="4">
    <source>
        <dbReference type="EMBL" id="UYG18011.1"/>
    </source>
</evidence>
<evidence type="ECO:0000313" key="5">
    <source>
        <dbReference type="Proteomes" id="UP001164305"/>
    </source>
</evidence>
<organism evidence="4 5">
    <name type="scientific">Brachybacterium huguangmaarense</name>
    <dbReference type="NCBI Taxonomy" id="1652028"/>
    <lineage>
        <taxon>Bacteria</taxon>
        <taxon>Bacillati</taxon>
        <taxon>Actinomycetota</taxon>
        <taxon>Actinomycetes</taxon>
        <taxon>Micrococcales</taxon>
        <taxon>Dermabacteraceae</taxon>
        <taxon>Brachybacterium</taxon>
    </lineage>
</organism>
<evidence type="ECO:0000259" key="3">
    <source>
        <dbReference type="PROSITE" id="PS51186"/>
    </source>
</evidence>
<accession>A0ABY6G5C8</accession>
<name>A0ABY6G5C8_9MICO</name>
<dbReference type="PANTHER" id="PTHR43877">
    <property type="entry name" value="AMINOALKYLPHOSPHONATE N-ACETYLTRANSFERASE-RELATED-RELATED"/>
    <property type="match status" value="1"/>
</dbReference>
<dbReference type="InterPro" id="IPR000182">
    <property type="entry name" value="GNAT_dom"/>
</dbReference>
<dbReference type="SUPFAM" id="SSF55729">
    <property type="entry name" value="Acyl-CoA N-acyltransferases (Nat)"/>
    <property type="match status" value="1"/>
</dbReference>
<dbReference type="PROSITE" id="PS51186">
    <property type="entry name" value="GNAT"/>
    <property type="match status" value="1"/>
</dbReference>
<sequence length="165" mass="17712">MHTPSTVALRATSPTDLATLRTLVDDPAFAGWGGEGPLSDDDLRTKYLGARLPDVECFLVLRGDAPEDLDPVGLALLHVADEGEGGGLDLILLPRARGAGAGRTVVEALVERAQAVHGWARLTVDPDVGNPAGIRFWEAVGFVRLRRVEDAPGREPYLLMERRIA</sequence>
<dbReference type="Proteomes" id="UP001164305">
    <property type="component" value="Chromosome"/>
</dbReference>
<keyword evidence="5" id="KW-1185">Reference proteome</keyword>
<proteinExistence type="predicted"/>